<name>A0A2S5SW48_9BURK</name>
<reference evidence="1 2" key="1">
    <citation type="submission" date="2018-02" db="EMBL/GenBank/DDBJ databases">
        <title>Reclassifiation of [Polyangium] brachysporum DSM 7029 as Guopingzhaonella breviflexa gen. nov., sp. nov., a member of the family Comamonadaceae.</title>
        <authorList>
            <person name="Tang B."/>
        </authorList>
    </citation>
    <scope>NUCLEOTIDE SEQUENCE [LARGE SCALE GENOMIC DNA]</scope>
    <source>
        <strain evidence="1 2">BCRC 80649</strain>
    </source>
</reference>
<gene>
    <name evidence="1" type="ORF">C1704_05715</name>
</gene>
<comment type="caution">
    <text evidence="1">The sequence shown here is derived from an EMBL/GenBank/DDBJ whole genome shotgun (WGS) entry which is preliminary data.</text>
</comment>
<evidence type="ECO:0000313" key="1">
    <source>
        <dbReference type="EMBL" id="PPE66952.1"/>
    </source>
</evidence>
<dbReference type="Proteomes" id="UP000238605">
    <property type="component" value="Unassembled WGS sequence"/>
</dbReference>
<dbReference type="OrthoDB" id="5296275at2"/>
<dbReference type="EMBL" id="PSNX01000004">
    <property type="protein sequence ID" value="PPE66952.1"/>
    <property type="molecule type" value="Genomic_DNA"/>
</dbReference>
<evidence type="ECO:0000313" key="2">
    <source>
        <dbReference type="Proteomes" id="UP000238605"/>
    </source>
</evidence>
<accession>A0A2S5SW48</accession>
<organism evidence="1 2">
    <name type="scientific">Caldimonas caldifontis</name>
    <dbReference type="NCBI Taxonomy" id="1452508"/>
    <lineage>
        <taxon>Bacteria</taxon>
        <taxon>Pseudomonadati</taxon>
        <taxon>Pseudomonadota</taxon>
        <taxon>Betaproteobacteria</taxon>
        <taxon>Burkholderiales</taxon>
        <taxon>Sphaerotilaceae</taxon>
        <taxon>Caldimonas</taxon>
    </lineage>
</organism>
<keyword evidence="2" id="KW-1185">Reference proteome</keyword>
<proteinExistence type="predicted"/>
<sequence>MVEVGTLAQEHRALVALYGQVQTRCSVQLRQQAAQIKSLQAEVVRLRAALIVRQTALAWAREDQRMLDAALSGLRRRMELSRRLEVLVERVQGCVSERVRGFWTPADRPSSSC</sequence>
<protein>
    <submittedName>
        <fullName evidence="1">Uncharacterized protein</fullName>
    </submittedName>
</protein>
<dbReference type="AlphaFoldDB" id="A0A2S5SW48"/>
<dbReference type="RefSeq" id="WP_104301779.1">
    <property type="nucleotide sequence ID" value="NZ_PSNX01000004.1"/>
</dbReference>